<keyword evidence="2" id="KW-1185">Reference proteome</keyword>
<accession>A7F6G6</accession>
<name>A7F6G6_SCLS1</name>
<dbReference type="KEGG" id="ssl:SS1G_13195"/>
<organism evidence="1 2">
    <name type="scientific">Sclerotinia sclerotiorum (strain ATCC 18683 / 1980 / Ss-1)</name>
    <name type="common">White mold</name>
    <name type="synonym">Whetzelinia sclerotiorum</name>
    <dbReference type="NCBI Taxonomy" id="665079"/>
    <lineage>
        <taxon>Eukaryota</taxon>
        <taxon>Fungi</taxon>
        <taxon>Dikarya</taxon>
        <taxon>Ascomycota</taxon>
        <taxon>Pezizomycotina</taxon>
        <taxon>Leotiomycetes</taxon>
        <taxon>Helotiales</taxon>
        <taxon>Sclerotiniaceae</taxon>
        <taxon>Sclerotinia</taxon>
    </lineage>
</organism>
<gene>
    <name evidence="1" type="ORF">SS1G_13195</name>
</gene>
<proteinExistence type="predicted"/>
<dbReference type="EMBL" id="CH476644">
    <property type="protein sequence ID" value="EDN98337.1"/>
    <property type="molecule type" value="Genomic_DNA"/>
</dbReference>
<reference evidence="2" key="1">
    <citation type="journal article" date="2011" name="PLoS Genet.">
        <title>Genomic analysis of the necrotrophic fungal pathogens Sclerotinia sclerotiorum and Botrytis cinerea.</title>
        <authorList>
            <person name="Amselem J."/>
            <person name="Cuomo C.A."/>
            <person name="van Kan J.A."/>
            <person name="Viaud M."/>
            <person name="Benito E.P."/>
            <person name="Couloux A."/>
            <person name="Coutinho P.M."/>
            <person name="de Vries R.P."/>
            <person name="Dyer P.S."/>
            <person name="Fillinger S."/>
            <person name="Fournier E."/>
            <person name="Gout L."/>
            <person name="Hahn M."/>
            <person name="Kohn L."/>
            <person name="Lapalu N."/>
            <person name="Plummer K.M."/>
            <person name="Pradier J.M."/>
            <person name="Quevillon E."/>
            <person name="Sharon A."/>
            <person name="Simon A."/>
            <person name="ten Have A."/>
            <person name="Tudzynski B."/>
            <person name="Tudzynski P."/>
            <person name="Wincker P."/>
            <person name="Andrew M."/>
            <person name="Anthouard V."/>
            <person name="Beever R.E."/>
            <person name="Beffa R."/>
            <person name="Benoit I."/>
            <person name="Bouzid O."/>
            <person name="Brault B."/>
            <person name="Chen Z."/>
            <person name="Choquer M."/>
            <person name="Collemare J."/>
            <person name="Cotton P."/>
            <person name="Danchin E.G."/>
            <person name="Da Silva C."/>
            <person name="Gautier A."/>
            <person name="Giraud C."/>
            <person name="Giraud T."/>
            <person name="Gonzalez C."/>
            <person name="Grossetete S."/>
            <person name="Guldener U."/>
            <person name="Henrissat B."/>
            <person name="Howlett B.J."/>
            <person name="Kodira C."/>
            <person name="Kretschmer M."/>
            <person name="Lappartient A."/>
            <person name="Leroch M."/>
            <person name="Levis C."/>
            <person name="Mauceli E."/>
            <person name="Neuveglise C."/>
            <person name="Oeser B."/>
            <person name="Pearson M."/>
            <person name="Poulain J."/>
            <person name="Poussereau N."/>
            <person name="Quesneville H."/>
            <person name="Rascle C."/>
            <person name="Schumacher J."/>
            <person name="Segurens B."/>
            <person name="Sexton A."/>
            <person name="Silva E."/>
            <person name="Sirven C."/>
            <person name="Soanes D.M."/>
            <person name="Talbot N.J."/>
            <person name="Templeton M."/>
            <person name="Yandava C."/>
            <person name="Yarden O."/>
            <person name="Zeng Q."/>
            <person name="Rollins J.A."/>
            <person name="Lebrun M.H."/>
            <person name="Dickman M."/>
        </authorList>
    </citation>
    <scope>NUCLEOTIDE SEQUENCE [LARGE SCALE GENOMIC DNA]</scope>
    <source>
        <strain evidence="2">ATCC 18683 / 1980 / Ss-1</strain>
    </source>
</reference>
<sequence length="31" mass="3135">MTPRGLAISIGSGSNGGHIISRILSDPNKGK</sequence>
<dbReference type="InParanoid" id="A7F6G6"/>
<evidence type="ECO:0000313" key="2">
    <source>
        <dbReference type="Proteomes" id="UP000001312"/>
    </source>
</evidence>
<protein>
    <submittedName>
        <fullName evidence="1">Uncharacterized protein</fullName>
    </submittedName>
</protein>
<dbReference type="GeneID" id="5481857"/>
<evidence type="ECO:0000313" key="1">
    <source>
        <dbReference type="EMBL" id="EDN98337.1"/>
    </source>
</evidence>
<dbReference type="AlphaFoldDB" id="A7F6G6"/>
<dbReference type="Proteomes" id="UP000001312">
    <property type="component" value="Unassembled WGS sequence"/>
</dbReference>
<dbReference type="RefSeq" id="XP_001585679.1">
    <property type="nucleotide sequence ID" value="XM_001585629.1"/>
</dbReference>